<evidence type="ECO:0000313" key="1">
    <source>
        <dbReference type="EMBL" id="GME83170.1"/>
    </source>
</evidence>
<comment type="caution">
    <text evidence="1">The sequence shown here is derived from an EMBL/GenBank/DDBJ whole genome shotgun (WGS) entry which is preliminary data.</text>
</comment>
<dbReference type="Proteomes" id="UP001165064">
    <property type="component" value="Unassembled WGS sequence"/>
</dbReference>
<proteinExistence type="predicted"/>
<keyword evidence="2" id="KW-1185">Reference proteome</keyword>
<reference evidence="1" key="1">
    <citation type="submission" date="2023-04" db="EMBL/GenBank/DDBJ databases">
        <title>Ambrosiozyma monospora NBRC 10751.</title>
        <authorList>
            <person name="Ichikawa N."/>
            <person name="Sato H."/>
            <person name="Tonouchi N."/>
        </authorList>
    </citation>
    <scope>NUCLEOTIDE SEQUENCE</scope>
    <source>
        <strain evidence="1">NBRC 10751</strain>
    </source>
</reference>
<sequence length="194" mass="20475">MCSTSSTGVGGVGNDGYRSMSYSQTINEMETVGNKLKPILPERHAIPSAPTSVPAPSRALSHSETHMSGQITEQLKSKPKSKPPPSRPKKPKSLAAPPVPKKPRALSCVGGGSGSSTSNSIPVATRASSSTSEVLDASTNRKSSSVLQNSRVVGLAQELGCDVDELKLRMKYVLDFIAFRVLESESQGEGECVY</sequence>
<protein>
    <submittedName>
        <fullName evidence="1">Unnamed protein product</fullName>
    </submittedName>
</protein>
<accession>A0ACB5T7M9</accession>
<organism evidence="1 2">
    <name type="scientific">Ambrosiozyma monospora</name>
    <name type="common">Yeast</name>
    <name type="synonym">Endomycopsis monosporus</name>
    <dbReference type="NCBI Taxonomy" id="43982"/>
    <lineage>
        <taxon>Eukaryota</taxon>
        <taxon>Fungi</taxon>
        <taxon>Dikarya</taxon>
        <taxon>Ascomycota</taxon>
        <taxon>Saccharomycotina</taxon>
        <taxon>Pichiomycetes</taxon>
        <taxon>Pichiales</taxon>
        <taxon>Pichiaceae</taxon>
        <taxon>Ambrosiozyma</taxon>
    </lineage>
</organism>
<evidence type="ECO:0000313" key="2">
    <source>
        <dbReference type="Proteomes" id="UP001165064"/>
    </source>
</evidence>
<gene>
    <name evidence="1" type="ORF">Amon02_000600000</name>
</gene>
<dbReference type="EMBL" id="BSXS01004550">
    <property type="protein sequence ID" value="GME83170.1"/>
    <property type="molecule type" value="Genomic_DNA"/>
</dbReference>
<name>A0ACB5T7M9_AMBMO</name>